<accession>A0AA38PGX0</accession>
<keyword evidence="4" id="KW-1185">Reference proteome</keyword>
<evidence type="ECO:0000256" key="1">
    <source>
        <dbReference type="SAM" id="MobiDB-lite"/>
    </source>
</evidence>
<proteinExistence type="predicted"/>
<evidence type="ECO:0000313" key="3">
    <source>
        <dbReference type="EMBL" id="KAJ3842723.1"/>
    </source>
</evidence>
<feature type="compositionally biased region" description="Basic and acidic residues" evidence="1">
    <location>
        <begin position="39"/>
        <end position="49"/>
    </location>
</feature>
<reference evidence="3" key="1">
    <citation type="submission" date="2022-08" db="EMBL/GenBank/DDBJ databases">
        <authorList>
            <consortium name="DOE Joint Genome Institute"/>
            <person name="Min B."/>
            <person name="Riley R."/>
            <person name="Sierra-Patev S."/>
            <person name="Naranjo-Ortiz M."/>
            <person name="Looney B."/>
            <person name="Konkel Z."/>
            <person name="Slot J.C."/>
            <person name="Sakamoto Y."/>
            <person name="Steenwyk J.L."/>
            <person name="Rokas A."/>
            <person name="Carro J."/>
            <person name="Camarero S."/>
            <person name="Ferreira P."/>
            <person name="Molpeceres G."/>
            <person name="Ruiz-Duenas F.J."/>
            <person name="Serrano A."/>
            <person name="Henrissat B."/>
            <person name="Drula E."/>
            <person name="Hughes K.W."/>
            <person name="Mata J.L."/>
            <person name="Ishikawa N.K."/>
            <person name="Vargas-Isla R."/>
            <person name="Ushijima S."/>
            <person name="Smith C.A."/>
            <person name="Ahrendt S."/>
            <person name="Andreopoulos W."/>
            <person name="He G."/>
            <person name="Labutti K."/>
            <person name="Lipzen A."/>
            <person name="Ng V."/>
            <person name="Sandor L."/>
            <person name="Barry K."/>
            <person name="Martinez A.T."/>
            <person name="Xiao Y."/>
            <person name="Gibbons J.G."/>
            <person name="Terashima K."/>
            <person name="Hibbett D.S."/>
            <person name="Grigoriev I.V."/>
        </authorList>
    </citation>
    <scope>NUCLEOTIDE SEQUENCE</scope>
    <source>
        <strain evidence="3">TFB9207</strain>
    </source>
</reference>
<dbReference type="AlphaFoldDB" id="A0AA38PGX0"/>
<feature type="chain" id="PRO_5041210550" evidence="2">
    <location>
        <begin position="20"/>
        <end position="224"/>
    </location>
</feature>
<name>A0AA38PGX0_9AGAR</name>
<feature type="signal peptide" evidence="2">
    <location>
        <begin position="1"/>
        <end position="19"/>
    </location>
</feature>
<gene>
    <name evidence="3" type="ORF">F5878DRAFT_606987</name>
</gene>
<comment type="caution">
    <text evidence="3">The sequence shown here is derived from an EMBL/GenBank/DDBJ whole genome shotgun (WGS) entry which is preliminary data.</text>
</comment>
<evidence type="ECO:0000313" key="4">
    <source>
        <dbReference type="Proteomes" id="UP001163846"/>
    </source>
</evidence>
<dbReference type="Proteomes" id="UP001163846">
    <property type="component" value="Unassembled WGS sequence"/>
</dbReference>
<sequence>MLSPLLLFILAVSTIGVQCRPMPMSRPSDVSSPISTAADAHEQAPPNDKDWHHMGYMLREKMDNKKKPAIPYIGIFREVPFHKLDPGEDGTEMFKVYISHKGLQAATEEFELWYTHNELYLFDATSFLNSLRLSDAARAECPVHNMIMFGPSNDDEREEMVMEEQRWEKFKSAHETQVVPVLSGTGSKGVEGGKGHSKGDFPAADWSSVGILFYPRAHGHHRAA</sequence>
<dbReference type="EMBL" id="MU805997">
    <property type="protein sequence ID" value="KAJ3842723.1"/>
    <property type="molecule type" value="Genomic_DNA"/>
</dbReference>
<feature type="region of interest" description="Disordered" evidence="1">
    <location>
        <begin position="24"/>
        <end position="49"/>
    </location>
</feature>
<keyword evidence="2" id="KW-0732">Signal</keyword>
<organism evidence="3 4">
    <name type="scientific">Lentinula raphanica</name>
    <dbReference type="NCBI Taxonomy" id="153919"/>
    <lineage>
        <taxon>Eukaryota</taxon>
        <taxon>Fungi</taxon>
        <taxon>Dikarya</taxon>
        <taxon>Basidiomycota</taxon>
        <taxon>Agaricomycotina</taxon>
        <taxon>Agaricomycetes</taxon>
        <taxon>Agaricomycetidae</taxon>
        <taxon>Agaricales</taxon>
        <taxon>Marasmiineae</taxon>
        <taxon>Omphalotaceae</taxon>
        <taxon>Lentinula</taxon>
    </lineage>
</organism>
<evidence type="ECO:0000256" key="2">
    <source>
        <dbReference type="SAM" id="SignalP"/>
    </source>
</evidence>
<protein>
    <submittedName>
        <fullName evidence="3">Uncharacterized protein</fullName>
    </submittedName>
</protein>